<organism evidence="5 6">
    <name type="scientific">Cylindrobasidium torrendii FP15055 ss-10</name>
    <dbReference type="NCBI Taxonomy" id="1314674"/>
    <lineage>
        <taxon>Eukaryota</taxon>
        <taxon>Fungi</taxon>
        <taxon>Dikarya</taxon>
        <taxon>Basidiomycota</taxon>
        <taxon>Agaricomycotina</taxon>
        <taxon>Agaricomycetes</taxon>
        <taxon>Agaricomycetidae</taxon>
        <taxon>Agaricales</taxon>
        <taxon>Marasmiineae</taxon>
        <taxon>Physalacriaceae</taxon>
        <taxon>Cylindrobasidium</taxon>
    </lineage>
</organism>
<dbReference type="Pfam" id="PF04082">
    <property type="entry name" value="Fungal_trans"/>
    <property type="match status" value="1"/>
</dbReference>
<dbReference type="GO" id="GO:0008270">
    <property type="term" value="F:zinc ion binding"/>
    <property type="evidence" value="ECO:0007669"/>
    <property type="project" value="InterPro"/>
</dbReference>
<dbReference type="STRING" id="1314674.A0A0D7BVZ6"/>
<proteinExistence type="predicted"/>
<dbReference type="SMART" id="SM00066">
    <property type="entry name" value="GAL4"/>
    <property type="match status" value="1"/>
</dbReference>
<dbReference type="Gene3D" id="4.10.240.10">
    <property type="entry name" value="Zn(2)-C6 fungal-type DNA-binding domain"/>
    <property type="match status" value="1"/>
</dbReference>
<dbReference type="AlphaFoldDB" id="A0A0D7BVZ6"/>
<dbReference type="OrthoDB" id="4456959at2759"/>
<dbReference type="PANTHER" id="PTHR46910">
    <property type="entry name" value="TRANSCRIPTION FACTOR PDR1"/>
    <property type="match status" value="1"/>
</dbReference>
<evidence type="ECO:0000256" key="2">
    <source>
        <dbReference type="ARBA" id="ARBA00023242"/>
    </source>
</evidence>
<evidence type="ECO:0000256" key="1">
    <source>
        <dbReference type="ARBA" id="ARBA00022723"/>
    </source>
</evidence>
<evidence type="ECO:0000313" key="6">
    <source>
        <dbReference type="Proteomes" id="UP000054007"/>
    </source>
</evidence>
<reference evidence="5 6" key="1">
    <citation type="journal article" date="2015" name="Fungal Genet. Biol.">
        <title>Evolution of novel wood decay mechanisms in Agaricales revealed by the genome sequences of Fistulina hepatica and Cylindrobasidium torrendii.</title>
        <authorList>
            <person name="Floudas D."/>
            <person name="Held B.W."/>
            <person name="Riley R."/>
            <person name="Nagy L.G."/>
            <person name="Koehler G."/>
            <person name="Ransdell A.S."/>
            <person name="Younus H."/>
            <person name="Chow J."/>
            <person name="Chiniquy J."/>
            <person name="Lipzen A."/>
            <person name="Tritt A."/>
            <person name="Sun H."/>
            <person name="Haridas S."/>
            <person name="LaButti K."/>
            <person name="Ohm R.A."/>
            <person name="Kues U."/>
            <person name="Blanchette R.A."/>
            <person name="Grigoriev I.V."/>
            <person name="Minto R.E."/>
            <person name="Hibbett D.S."/>
        </authorList>
    </citation>
    <scope>NUCLEOTIDE SEQUENCE [LARGE SCALE GENOMIC DNA]</scope>
    <source>
        <strain evidence="5 6">FP15055 ss-10</strain>
    </source>
</reference>
<dbReference type="Proteomes" id="UP000054007">
    <property type="component" value="Unassembled WGS sequence"/>
</dbReference>
<feature type="domain" description="Zn(2)-C6 fungal-type" evidence="4">
    <location>
        <begin position="24"/>
        <end position="57"/>
    </location>
</feature>
<dbReference type="CDD" id="cd00067">
    <property type="entry name" value="GAL4"/>
    <property type="match status" value="1"/>
</dbReference>
<dbReference type="InterPro" id="IPR036864">
    <property type="entry name" value="Zn2-C6_fun-type_DNA-bd_sf"/>
</dbReference>
<dbReference type="Pfam" id="PF00172">
    <property type="entry name" value="Zn_clus"/>
    <property type="match status" value="1"/>
</dbReference>
<dbReference type="GO" id="GO:0006351">
    <property type="term" value="P:DNA-templated transcription"/>
    <property type="evidence" value="ECO:0007669"/>
    <property type="project" value="InterPro"/>
</dbReference>
<keyword evidence="6" id="KW-1185">Reference proteome</keyword>
<keyword evidence="2" id="KW-0539">Nucleus</keyword>
<feature type="compositionally biased region" description="Low complexity" evidence="3">
    <location>
        <begin position="100"/>
        <end position="109"/>
    </location>
</feature>
<feature type="region of interest" description="Disordered" evidence="3">
    <location>
        <begin position="1"/>
        <end position="22"/>
    </location>
</feature>
<evidence type="ECO:0000259" key="4">
    <source>
        <dbReference type="PROSITE" id="PS50048"/>
    </source>
</evidence>
<dbReference type="InterPro" id="IPR007219">
    <property type="entry name" value="XnlR_reg_dom"/>
</dbReference>
<dbReference type="CDD" id="cd12148">
    <property type="entry name" value="fungal_TF_MHR"/>
    <property type="match status" value="1"/>
</dbReference>
<evidence type="ECO:0000313" key="5">
    <source>
        <dbReference type="EMBL" id="KIY74410.1"/>
    </source>
</evidence>
<name>A0A0D7BVZ6_9AGAR</name>
<protein>
    <recommendedName>
        <fullName evidence="4">Zn(2)-C6 fungal-type domain-containing protein</fullName>
    </recommendedName>
</protein>
<dbReference type="SMART" id="SM00906">
    <property type="entry name" value="Fungal_trans"/>
    <property type="match status" value="1"/>
</dbReference>
<accession>A0A0D7BVZ6</accession>
<gene>
    <name evidence="5" type="ORF">CYLTODRAFT_385266</name>
</gene>
<dbReference type="GO" id="GO:0003677">
    <property type="term" value="F:DNA binding"/>
    <property type="evidence" value="ECO:0007669"/>
    <property type="project" value="InterPro"/>
</dbReference>
<dbReference type="GO" id="GO:0000981">
    <property type="term" value="F:DNA-binding transcription factor activity, RNA polymerase II-specific"/>
    <property type="evidence" value="ECO:0007669"/>
    <property type="project" value="InterPro"/>
</dbReference>
<feature type="region of interest" description="Disordered" evidence="3">
    <location>
        <begin position="92"/>
        <end position="112"/>
    </location>
</feature>
<keyword evidence="1" id="KW-0479">Metal-binding</keyword>
<feature type="region of interest" description="Disordered" evidence="3">
    <location>
        <begin position="634"/>
        <end position="661"/>
    </location>
</feature>
<dbReference type="PANTHER" id="PTHR46910:SF38">
    <property type="entry name" value="ZN(2)-C6 FUNGAL-TYPE DOMAIN-CONTAINING PROTEIN"/>
    <property type="match status" value="1"/>
</dbReference>
<dbReference type="InterPro" id="IPR001138">
    <property type="entry name" value="Zn2Cys6_DnaBD"/>
</dbReference>
<dbReference type="SUPFAM" id="SSF57701">
    <property type="entry name" value="Zn2/Cys6 DNA-binding domain"/>
    <property type="match status" value="1"/>
</dbReference>
<evidence type="ECO:0000256" key="3">
    <source>
        <dbReference type="SAM" id="MobiDB-lite"/>
    </source>
</evidence>
<sequence>MHDPFIRESPGDAPAQKKRRLPGACDACKRKKIKCDSAMKPDGHCSNCIQYGQVCTHGEPIKKRGPKSSYVTELEDRVRNLESMLAELNPSAFTNEEQKSPSSSASPSSQGADFHEQYITRTDSIVDLGSSGSAHVSLAQPATGGGSPAQDFDHNALTEHLKRMKLTGKRFFGHSSAFAMAKNAMEMRADYTGEARHASISNHSQYWQLQPWEELSRIESTPKYEYPPQDLLDSLVTIWFTEFHTYTPIFHRASFEDEIRNGLHLVNPKFGALVLLVCACASKSSEDPRVLVDGETSWLSAGWKYYSQTQIVKNTVFDAPDILDLQFCVLATMYSLSTSAPQTSWTMSGLGLRFMIEIGCHRRQTTGKTVMFEDEMCRRLFWTLLEYERVICLFLGRPSYIRDEDFDVEPCTECDDEYWEIGPNGELSFHQPPDRRARMVFFNQKTKVLEILGTVMRSLYAVKKPTFFGLNEVEKDQRIVSDLDSALNNWADSVPDYLRWDPNSQQYRSESACLYCIYYLTQIALHRPFIHTHSPLSFSSLAICTNAARASSHIIDQEGAVGSVYQITTTACFTSGVILSMNIWSSKRSGLNLNTQKDLQDINRCLSILKSRSAIWNTSGRMWSMLSTISAFADTVPSSDTPSRKRARDDNDTSTESSKPLSCNAVYHPYVTPSSLQQTSDVQTGNVNALSLEVPRSFDYADPLGNASDIDGMDLNQFSMDAIDIWSSAPESFVWQDWNAYLTEAGMAMPLREDPMTQRTDVPGHNSQFSNT</sequence>
<dbReference type="PROSITE" id="PS00463">
    <property type="entry name" value="ZN2_CY6_FUNGAL_1"/>
    <property type="match status" value="1"/>
</dbReference>
<dbReference type="InterPro" id="IPR050987">
    <property type="entry name" value="AtrR-like"/>
</dbReference>
<dbReference type="EMBL" id="KN880431">
    <property type="protein sequence ID" value="KIY74410.1"/>
    <property type="molecule type" value="Genomic_DNA"/>
</dbReference>
<feature type="compositionally biased region" description="Basic and acidic residues" evidence="3">
    <location>
        <begin position="1"/>
        <end position="10"/>
    </location>
</feature>
<dbReference type="PROSITE" id="PS50048">
    <property type="entry name" value="ZN2_CY6_FUNGAL_2"/>
    <property type="match status" value="1"/>
</dbReference>